<dbReference type="Gene3D" id="2.60.40.420">
    <property type="entry name" value="Cupredoxins - blue copper proteins"/>
    <property type="match status" value="1"/>
</dbReference>
<dbReference type="CDD" id="cd13921">
    <property type="entry name" value="Amicyanin"/>
    <property type="match status" value="1"/>
</dbReference>
<protein>
    <recommendedName>
        <fullName evidence="1">EfeO-type cupredoxin-like domain-containing protein</fullName>
    </recommendedName>
</protein>
<accession>Q8TQ67</accession>
<evidence type="ECO:0000313" key="3">
    <source>
        <dbReference type="Proteomes" id="UP000002487"/>
    </source>
</evidence>
<proteinExistence type="predicted"/>
<dbReference type="AlphaFoldDB" id="Q8TQ67"/>
<dbReference type="PANTHER" id="PTHR36507:SF1">
    <property type="entry name" value="BLL1555 PROTEIN"/>
    <property type="match status" value="1"/>
</dbReference>
<evidence type="ECO:0000259" key="1">
    <source>
        <dbReference type="Pfam" id="PF13473"/>
    </source>
</evidence>
<dbReference type="STRING" id="188937.MA_1685"/>
<feature type="domain" description="EfeO-type cupredoxin-like" evidence="1">
    <location>
        <begin position="69"/>
        <end position="154"/>
    </location>
</feature>
<dbReference type="Proteomes" id="UP000002487">
    <property type="component" value="Chromosome"/>
</dbReference>
<gene>
    <name evidence="2" type="ordered locus">MA_1685</name>
</gene>
<dbReference type="PhylomeDB" id="Q8TQ67"/>
<dbReference type="InterPro" id="IPR008972">
    <property type="entry name" value="Cupredoxin"/>
</dbReference>
<dbReference type="HOGENOM" id="CLU_084115_2_0_2"/>
<dbReference type="KEGG" id="mac:MA_1685"/>
<name>Q8TQ67_METAC</name>
<organism evidence="2 3">
    <name type="scientific">Methanosarcina acetivorans (strain ATCC 35395 / DSM 2834 / JCM 12185 / C2A)</name>
    <dbReference type="NCBI Taxonomy" id="188937"/>
    <lineage>
        <taxon>Archaea</taxon>
        <taxon>Methanobacteriati</taxon>
        <taxon>Methanobacteriota</taxon>
        <taxon>Stenosarchaea group</taxon>
        <taxon>Methanomicrobia</taxon>
        <taxon>Methanosarcinales</taxon>
        <taxon>Methanosarcinaceae</taxon>
        <taxon>Methanosarcina</taxon>
    </lineage>
</organism>
<dbReference type="EnsemblBacteria" id="AAM05092">
    <property type="protein sequence ID" value="AAM05092"/>
    <property type="gene ID" value="MA_1685"/>
</dbReference>
<dbReference type="InterPro" id="IPR028096">
    <property type="entry name" value="EfeO_Cupredoxin"/>
</dbReference>
<keyword evidence="3" id="KW-1185">Reference proteome</keyword>
<reference evidence="2 3" key="1">
    <citation type="journal article" date="2002" name="Genome Res.">
        <title>The genome of Methanosarcina acetivorans reveals extensive metabolic and physiological diversity.</title>
        <authorList>
            <person name="Galagan J.E."/>
            <person name="Nusbaum C."/>
            <person name="Roy A."/>
            <person name="Endrizzi M.G."/>
            <person name="Macdonald P."/>
            <person name="FitzHugh W."/>
            <person name="Calvo S."/>
            <person name="Engels R."/>
            <person name="Smirnov S."/>
            <person name="Atnoor D."/>
            <person name="Brown A."/>
            <person name="Allen N."/>
            <person name="Naylor J."/>
            <person name="Stange-Thomann N."/>
            <person name="DeArellano K."/>
            <person name="Johnson R."/>
            <person name="Linton L."/>
            <person name="McEwan P."/>
            <person name="McKernan K."/>
            <person name="Talamas J."/>
            <person name="Tirrell A."/>
            <person name="Ye W."/>
            <person name="Zimmer A."/>
            <person name="Barber R.D."/>
            <person name="Cann I."/>
            <person name="Graham D.E."/>
            <person name="Grahame D.A."/>
            <person name="Guss A."/>
            <person name="Hedderich R."/>
            <person name="Ingram-Smith C."/>
            <person name="Kuettner C.H."/>
            <person name="Krzycki J.A."/>
            <person name="Leigh J.A."/>
            <person name="Li W."/>
            <person name="Liu J."/>
            <person name="Mukhopadhyay B."/>
            <person name="Reeve J.N."/>
            <person name="Smith K."/>
            <person name="Springer T.A."/>
            <person name="Umayam L.A."/>
            <person name="White O."/>
            <person name="White R.H."/>
            <person name="de Macario E.C."/>
            <person name="Ferry J.G."/>
            <person name="Jarrell K.F."/>
            <person name="Jing H."/>
            <person name="Macario A.J.L."/>
            <person name="Paulsen I."/>
            <person name="Pritchett M."/>
            <person name="Sowers K.R."/>
            <person name="Swanson R.V."/>
            <person name="Zinder S.H."/>
            <person name="Lander E."/>
            <person name="Metcalf W.W."/>
            <person name="Birren B."/>
        </authorList>
    </citation>
    <scope>NUCLEOTIDE SEQUENCE [LARGE SCALE GENOMIC DNA]</scope>
    <source>
        <strain evidence="3">ATCC 35395 / DSM 2834 / JCM 12185 / C2A</strain>
    </source>
</reference>
<dbReference type="PANTHER" id="PTHR36507">
    <property type="entry name" value="BLL1555 PROTEIN"/>
    <property type="match status" value="1"/>
</dbReference>
<dbReference type="InterPro" id="IPR035668">
    <property type="entry name" value="Amicyanin"/>
</dbReference>
<dbReference type="SUPFAM" id="SSF49503">
    <property type="entry name" value="Cupredoxins"/>
    <property type="match status" value="1"/>
</dbReference>
<dbReference type="InParanoid" id="Q8TQ67"/>
<dbReference type="InterPro" id="IPR052721">
    <property type="entry name" value="ET_Amicyanin"/>
</dbReference>
<dbReference type="Pfam" id="PF13473">
    <property type="entry name" value="Cupredoxin_1"/>
    <property type="match status" value="1"/>
</dbReference>
<dbReference type="EMBL" id="AE010299">
    <property type="protein sequence ID" value="AAM05092.1"/>
    <property type="molecule type" value="Genomic_DNA"/>
</dbReference>
<evidence type="ECO:0000313" key="2">
    <source>
        <dbReference type="EMBL" id="AAM05092.1"/>
    </source>
</evidence>
<sequence>MRFKGENRVKKEIIIFLVILGMLFVAGCAENGGPEDPAPSTPVEETVEEMDNGEVSGGEETVTVPEAEQNETGASEIIDVEIRDYKYIPDSLTVDVGQTVRWTNYDTVLHDVVGSGIESEYLKQGETFTYTFEQEGTYDYICTLHPSMEGKVIVGA</sequence>
<dbReference type="PROSITE" id="PS51257">
    <property type="entry name" value="PROKAR_LIPOPROTEIN"/>
    <property type="match status" value="1"/>
</dbReference>